<dbReference type="OrthoDB" id="9797795at2"/>
<protein>
    <submittedName>
        <fullName evidence="3">Glycosyl transferase family 9</fullName>
    </submittedName>
</protein>
<dbReference type="Gene3D" id="3.40.50.2000">
    <property type="entry name" value="Glycogen Phosphorylase B"/>
    <property type="match status" value="2"/>
</dbReference>
<evidence type="ECO:0000313" key="4">
    <source>
        <dbReference type="Proteomes" id="UP000011765"/>
    </source>
</evidence>
<dbReference type="CDD" id="cd03789">
    <property type="entry name" value="GT9_LPS_heptosyltransferase"/>
    <property type="match status" value="1"/>
</dbReference>
<proteinExistence type="predicted"/>
<dbReference type="PANTHER" id="PTHR30160">
    <property type="entry name" value="TETRAACYLDISACCHARIDE 4'-KINASE-RELATED"/>
    <property type="match status" value="1"/>
</dbReference>
<dbReference type="InterPro" id="IPR051199">
    <property type="entry name" value="LPS_LOS_Heptosyltrfase"/>
</dbReference>
<evidence type="ECO:0000256" key="2">
    <source>
        <dbReference type="ARBA" id="ARBA00022679"/>
    </source>
</evidence>
<dbReference type="InterPro" id="IPR002201">
    <property type="entry name" value="Glyco_trans_9"/>
</dbReference>
<dbReference type="GO" id="GO:0008713">
    <property type="term" value="F:ADP-heptose-lipopolysaccharide heptosyltransferase activity"/>
    <property type="evidence" value="ECO:0007669"/>
    <property type="project" value="TreeGrafter"/>
</dbReference>
<keyword evidence="4" id="KW-1185">Reference proteome</keyword>
<keyword evidence="2 3" id="KW-0808">Transferase</keyword>
<dbReference type="SUPFAM" id="SSF53756">
    <property type="entry name" value="UDP-Glycosyltransferase/glycogen phosphorylase"/>
    <property type="match status" value="1"/>
</dbReference>
<dbReference type="STRING" id="747365.Thena_1663"/>
<dbReference type="HOGENOM" id="CLU_038371_0_0_9"/>
<dbReference type="AlphaFoldDB" id="M1E8P4"/>
<gene>
    <name evidence="3" type="ORF">Thena_1663</name>
</gene>
<sequence length="339" mass="38587">MKDKLEFSIEPKEFKTRILFIRFSSFGDIILASGVVSILKSLYKNSEITWIMGEEFVPVFQGRTLADRVVGINRFGIKGYISMISLAKSLRKQIFDIVVDIQDNRRSAFLLKMLKYNLRTRSMSSLEERGDDHAYYHFSRILKSIGIDKMPKKPHLLFNDLDEEVLNKNLYSLGYKNEPLVTFATSASQSLKRWNVEHFKELAKIIISRNKVSIALIGAKGEEKYGFEGENIYNLIGKLPYFSSILLIKKSKLLVTNDSSPLHMAFSVGTPAVVLYGPTRPNWSLPEGPYFAVQSPLSCSPCMKKSCPKGLNCLDEILPQNVYNVILKNKERIGFEFSV</sequence>
<dbReference type="Proteomes" id="UP000011765">
    <property type="component" value="Chromosome"/>
</dbReference>
<keyword evidence="1" id="KW-0328">Glycosyltransferase</keyword>
<name>M1E8P4_9BACT</name>
<organism evidence="3 4">
    <name type="scientific">Thermodesulfobium narugense DSM 14796</name>
    <dbReference type="NCBI Taxonomy" id="747365"/>
    <lineage>
        <taxon>Bacteria</taxon>
        <taxon>Pseudomonadati</taxon>
        <taxon>Thermodesulfobiota</taxon>
        <taxon>Thermodesulfobiia</taxon>
        <taxon>Thermodesulfobiales</taxon>
        <taxon>Thermodesulfobiaceae</taxon>
        <taxon>Thermodesulfobium</taxon>
    </lineage>
</organism>
<dbReference type="GO" id="GO:0009244">
    <property type="term" value="P:lipopolysaccharide core region biosynthetic process"/>
    <property type="evidence" value="ECO:0007669"/>
    <property type="project" value="TreeGrafter"/>
</dbReference>
<dbReference type="RefSeq" id="WP_013756993.1">
    <property type="nucleotide sequence ID" value="NC_015499.1"/>
</dbReference>
<dbReference type="KEGG" id="tnr:Thena_1663"/>
<dbReference type="Pfam" id="PF01075">
    <property type="entry name" value="Glyco_transf_9"/>
    <property type="match status" value="1"/>
</dbReference>
<dbReference type="EMBL" id="CP002690">
    <property type="protein sequence ID" value="AEE15273.1"/>
    <property type="molecule type" value="Genomic_DNA"/>
</dbReference>
<dbReference type="eggNOG" id="COG0859">
    <property type="taxonomic scope" value="Bacteria"/>
</dbReference>
<dbReference type="GO" id="GO:0005829">
    <property type="term" value="C:cytosol"/>
    <property type="evidence" value="ECO:0007669"/>
    <property type="project" value="TreeGrafter"/>
</dbReference>
<reference evidence="3 4" key="1">
    <citation type="submission" date="2011-04" db="EMBL/GenBank/DDBJ databases">
        <title>The complete genome of Thermodesulfobium narugense DSM 14796.</title>
        <authorList>
            <consortium name="US DOE Joint Genome Institute (JGI-PGF)"/>
            <person name="Lucas S."/>
            <person name="Han J."/>
            <person name="Lapidus A."/>
            <person name="Bruce D."/>
            <person name="Goodwin L."/>
            <person name="Pitluck S."/>
            <person name="Peters L."/>
            <person name="Kyrpides N."/>
            <person name="Mavromatis K."/>
            <person name="Pagani I."/>
            <person name="Ivanova N."/>
            <person name="Ovchinnikova G."/>
            <person name="Zhang X."/>
            <person name="Saunders L."/>
            <person name="Detter J.C."/>
            <person name="Tapia R."/>
            <person name="Han C."/>
            <person name="Land M."/>
            <person name="Hauser L."/>
            <person name="Markowitz V."/>
            <person name="Cheng J.-F."/>
            <person name="Hugenholtz P."/>
            <person name="Woyke T."/>
            <person name="Wu D."/>
            <person name="Spring S."/>
            <person name="Schroeder M."/>
            <person name="Brambilla E."/>
            <person name="Klenk H.-P."/>
            <person name="Eisen J.A."/>
        </authorList>
    </citation>
    <scope>NUCLEOTIDE SEQUENCE [LARGE SCALE GENOMIC DNA]</scope>
    <source>
        <strain evidence="3 4">DSM 14796</strain>
    </source>
</reference>
<evidence type="ECO:0000256" key="1">
    <source>
        <dbReference type="ARBA" id="ARBA00022676"/>
    </source>
</evidence>
<evidence type="ECO:0000313" key="3">
    <source>
        <dbReference type="EMBL" id="AEE15273.1"/>
    </source>
</evidence>
<accession>M1E8P4</accession>